<keyword evidence="2" id="KW-0723">Serine/threonine-protein kinase</keyword>
<dbReference type="InterPro" id="IPR000719">
    <property type="entry name" value="Prot_kinase_dom"/>
</dbReference>
<evidence type="ECO:0000256" key="5">
    <source>
        <dbReference type="ARBA" id="ARBA00022777"/>
    </source>
</evidence>
<evidence type="ECO:0000256" key="4">
    <source>
        <dbReference type="ARBA" id="ARBA00022741"/>
    </source>
</evidence>
<dbReference type="PANTHER" id="PTHR45707">
    <property type="entry name" value="C2 CALCIUM/LIPID-BINDING PLANT PHOSPHORIBOSYLTRANSFERASE FAMILY PROTEIN"/>
    <property type="match status" value="1"/>
</dbReference>
<dbReference type="InterPro" id="IPR011009">
    <property type="entry name" value="Kinase-like_dom_sf"/>
</dbReference>
<dbReference type="GO" id="GO:0004674">
    <property type="term" value="F:protein serine/threonine kinase activity"/>
    <property type="evidence" value="ECO:0007669"/>
    <property type="project" value="UniProtKB-KW"/>
</dbReference>
<dbReference type="EMBL" id="BQKI01000080">
    <property type="protein sequence ID" value="GJN28609.1"/>
    <property type="molecule type" value="Genomic_DNA"/>
</dbReference>
<accession>A0AAV5F151</accession>
<organism evidence="10 12">
    <name type="scientific">Eleusine coracana subsp. coracana</name>
    <dbReference type="NCBI Taxonomy" id="191504"/>
    <lineage>
        <taxon>Eukaryota</taxon>
        <taxon>Viridiplantae</taxon>
        <taxon>Streptophyta</taxon>
        <taxon>Embryophyta</taxon>
        <taxon>Tracheophyta</taxon>
        <taxon>Spermatophyta</taxon>
        <taxon>Magnoliopsida</taxon>
        <taxon>Liliopsida</taxon>
        <taxon>Poales</taxon>
        <taxon>Poaceae</taxon>
        <taxon>PACMAD clade</taxon>
        <taxon>Chloridoideae</taxon>
        <taxon>Cynodonteae</taxon>
        <taxon>Eleusininae</taxon>
        <taxon>Eleusine</taxon>
    </lineage>
</organism>
<gene>
    <name evidence="10" type="primary">gb16755</name>
    <name evidence="11" type="synonym">gb16813</name>
    <name evidence="10" type="ORF">PR202_gb16755</name>
    <name evidence="11" type="ORF">PR202_gb16813</name>
</gene>
<dbReference type="AlphaFoldDB" id="A0AAV5F151"/>
<evidence type="ECO:0000256" key="1">
    <source>
        <dbReference type="ARBA" id="ARBA00012513"/>
    </source>
</evidence>
<dbReference type="PANTHER" id="PTHR45707:SF81">
    <property type="entry name" value="PROTEIN KINASE DOMAIN-CONTAINING PROTEIN"/>
    <property type="match status" value="1"/>
</dbReference>
<dbReference type="InterPro" id="IPR008271">
    <property type="entry name" value="Ser/Thr_kinase_AS"/>
</dbReference>
<dbReference type="PROSITE" id="PS50011">
    <property type="entry name" value="PROTEIN_KINASE_DOM"/>
    <property type="match status" value="1"/>
</dbReference>
<dbReference type="SUPFAM" id="SSF56112">
    <property type="entry name" value="Protein kinase-like (PK-like)"/>
    <property type="match status" value="1"/>
</dbReference>
<evidence type="ECO:0000256" key="6">
    <source>
        <dbReference type="ARBA" id="ARBA00022840"/>
    </source>
</evidence>
<dbReference type="Pfam" id="PF00069">
    <property type="entry name" value="Pkinase"/>
    <property type="match status" value="1"/>
</dbReference>
<evidence type="ECO:0000256" key="3">
    <source>
        <dbReference type="ARBA" id="ARBA00022679"/>
    </source>
</evidence>
<comment type="catalytic activity">
    <reaction evidence="7">
        <text>L-threonyl-[protein] + ATP = O-phospho-L-threonyl-[protein] + ADP + H(+)</text>
        <dbReference type="Rhea" id="RHEA:46608"/>
        <dbReference type="Rhea" id="RHEA-COMP:11060"/>
        <dbReference type="Rhea" id="RHEA-COMP:11605"/>
        <dbReference type="ChEBI" id="CHEBI:15378"/>
        <dbReference type="ChEBI" id="CHEBI:30013"/>
        <dbReference type="ChEBI" id="CHEBI:30616"/>
        <dbReference type="ChEBI" id="CHEBI:61977"/>
        <dbReference type="ChEBI" id="CHEBI:456216"/>
        <dbReference type="EC" id="2.7.11.1"/>
    </reaction>
</comment>
<dbReference type="EMBL" id="BQKI01000080">
    <property type="protein sequence ID" value="GJN28661.1"/>
    <property type="molecule type" value="Genomic_DNA"/>
</dbReference>
<dbReference type="Proteomes" id="UP001054889">
    <property type="component" value="Unassembled WGS sequence"/>
</dbReference>
<dbReference type="Gene3D" id="1.10.510.10">
    <property type="entry name" value="Transferase(Phosphotransferase) domain 1"/>
    <property type="match status" value="1"/>
</dbReference>
<keyword evidence="6" id="KW-0067">ATP-binding</keyword>
<protein>
    <recommendedName>
        <fullName evidence="1">non-specific serine/threonine protein kinase</fullName>
        <ecNumber evidence="1">2.7.11.1</ecNumber>
    </recommendedName>
</protein>
<keyword evidence="4" id="KW-0547">Nucleotide-binding</keyword>
<evidence type="ECO:0000313" key="11">
    <source>
        <dbReference type="EMBL" id="GJN28661.1"/>
    </source>
</evidence>
<evidence type="ECO:0000256" key="2">
    <source>
        <dbReference type="ARBA" id="ARBA00022527"/>
    </source>
</evidence>
<dbReference type="GO" id="GO:0005524">
    <property type="term" value="F:ATP binding"/>
    <property type="evidence" value="ECO:0007669"/>
    <property type="project" value="UniProtKB-KW"/>
</dbReference>
<dbReference type="EC" id="2.7.11.1" evidence="1"/>
<keyword evidence="12" id="KW-1185">Reference proteome</keyword>
<evidence type="ECO:0000259" key="9">
    <source>
        <dbReference type="PROSITE" id="PS50011"/>
    </source>
</evidence>
<evidence type="ECO:0000313" key="10">
    <source>
        <dbReference type="EMBL" id="GJN28609.1"/>
    </source>
</evidence>
<sequence>MLSADTAESCGLEWHKRYELIRGICCGLQYLHIECRIVHLDLKPQNILLDGKLVPKIADFGMSRLFGEQCSRIITSHNGGTLGYMAPEYIQNGLISMEADIFSFGVIIIEIVTGYKHRPNSEASLKHFRENVRLDGFQSYTLSVFKLLLLQLTF</sequence>
<name>A0AAV5F151_ELECO</name>
<evidence type="ECO:0000256" key="8">
    <source>
        <dbReference type="ARBA" id="ARBA00048679"/>
    </source>
</evidence>
<dbReference type="FunFam" id="1.10.510.10:FF:001023">
    <property type="entry name" value="Os07g0541700 protein"/>
    <property type="match status" value="1"/>
</dbReference>
<comment type="catalytic activity">
    <reaction evidence="8">
        <text>L-seryl-[protein] + ATP = O-phospho-L-seryl-[protein] + ADP + H(+)</text>
        <dbReference type="Rhea" id="RHEA:17989"/>
        <dbReference type="Rhea" id="RHEA-COMP:9863"/>
        <dbReference type="Rhea" id="RHEA-COMP:11604"/>
        <dbReference type="ChEBI" id="CHEBI:15378"/>
        <dbReference type="ChEBI" id="CHEBI:29999"/>
        <dbReference type="ChEBI" id="CHEBI:30616"/>
        <dbReference type="ChEBI" id="CHEBI:83421"/>
        <dbReference type="ChEBI" id="CHEBI:456216"/>
        <dbReference type="EC" id="2.7.11.1"/>
    </reaction>
</comment>
<dbReference type="PROSITE" id="PS00108">
    <property type="entry name" value="PROTEIN_KINASE_ST"/>
    <property type="match status" value="1"/>
</dbReference>
<proteinExistence type="predicted"/>
<keyword evidence="3" id="KW-0808">Transferase</keyword>
<feature type="domain" description="Protein kinase" evidence="9">
    <location>
        <begin position="1"/>
        <end position="154"/>
    </location>
</feature>
<evidence type="ECO:0000256" key="7">
    <source>
        <dbReference type="ARBA" id="ARBA00047899"/>
    </source>
</evidence>
<comment type="caution">
    <text evidence="10">The sequence shown here is derived from an EMBL/GenBank/DDBJ whole genome shotgun (WGS) entry which is preliminary data.</text>
</comment>
<dbReference type="SMART" id="SM00220">
    <property type="entry name" value="S_TKc"/>
    <property type="match status" value="1"/>
</dbReference>
<evidence type="ECO:0000313" key="12">
    <source>
        <dbReference type="Proteomes" id="UP001054889"/>
    </source>
</evidence>
<reference evidence="10" key="1">
    <citation type="journal article" date="2018" name="DNA Res.">
        <title>Multiple hybrid de novo genome assembly of finger millet, an orphan allotetraploid crop.</title>
        <authorList>
            <person name="Hatakeyama M."/>
            <person name="Aluri S."/>
            <person name="Balachadran M.T."/>
            <person name="Sivarajan S.R."/>
            <person name="Patrignani A."/>
            <person name="Gruter S."/>
            <person name="Poveda L."/>
            <person name="Shimizu-Inatsugi R."/>
            <person name="Baeten J."/>
            <person name="Francoijs K.J."/>
            <person name="Nataraja K.N."/>
            <person name="Reddy Y.A.N."/>
            <person name="Phadnis S."/>
            <person name="Ravikumar R.L."/>
            <person name="Schlapbach R."/>
            <person name="Sreeman S.M."/>
            <person name="Shimizu K.K."/>
        </authorList>
    </citation>
    <scope>NUCLEOTIDE SEQUENCE</scope>
</reference>
<keyword evidence="5" id="KW-0418">Kinase</keyword>
<reference evidence="10" key="2">
    <citation type="submission" date="2021-12" db="EMBL/GenBank/DDBJ databases">
        <title>Resequencing data analysis of finger millet.</title>
        <authorList>
            <person name="Hatakeyama M."/>
            <person name="Aluri S."/>
            <person name="Balachadran M.T."/>
            <person name="Sivarajan S.R."/>
            <person name="Poveda L."/>
            <person name="Shimizu-Inatsugi R."/>
            <person name="Schlapbach R."/>
            <person name="Sreeman S.M."/>
            <person name="Shimizu K.K."/>
        </authorList>
    </citation>
    <scope>NUCLEOTIDE SEQUENCE</scope>
</reference>